<organism evidence="2">
    <name type="scientific">marine metagenome</name>
    <dbReference type="NCBI Taxonomy" id="408172"/>
    <lineage>
        <taxon>unclassified sequences</taxon>
        <taxon>metagenomes</taxon>
        <taxon>ecological metagenomes</taxon>
    </lineage>
</organism>
<evidence type="ECO:0000313" key="2">
    <source>
        <dbReference type="EMBL" id="SVA84176.1"/>
    </source>
</evidence>
<evidence type="ECO:0000256" key="1">
    <source>
        <dbReference type="SAM" id="MobiDB-lite"/>
    </source>
</evidence>
<sequence>MKQEAKTKTVLINISEKDPRVS</sequence>
<proteinExistence type="predicted"/>
<feature type="region of interest" description="Disordered" evidence="1">
    <location>
        <begin position="1"/>
        <end position="22"/>
    </location>
</feature>
<protein>
    <submittedName>
        <fullName evidence="2">Uncharacterized protein</fullName>
    </submittedName>
</protein>
<dbReference type="AlphaFoldDB" id="A0A381Z4G8"/>
<dbReference type="EMBL" id="UINC01019926">
    <property type="protein sequence ID" value="SVA84176.1"/>
    <property type="molecule type" value="Genomic_DNA"/>
</dbReference>
<name>A0A381Z4G8_9ZZZZ</name>
<reference evidence="2" key="1">
    <citation type="submission" date="2018-05" db="EMBL/GenBank/DDBJ databases">
        <authorList>
            <person name="Lanie J.A."/>
            <person name="Ng W.-L."/>
            <person name="Kazmierczak K.M."/>
            <person name="Andrzejewski T.M."/>
            <person name="Davidsen T.M."/>
            <person name="Wayne K.J."/>
            <person name="Tettelin H."/>
            <person name="Glass J.I."/>
            <person name="Rusch D."/>
            <person name="Podicherti R."/>
            <person name="Tsui H.-C.T."/>
            <person name="Winkler M.E."/>
        </authorList>
    </citation>
    <scope>NUCLEOTIDE SEQUENCE</scope>
</reference>
<accession>A0A381Z4G8</accession>
<gene>
    <name evidence="2" type="ORF">METZ01_LOCUS137030</name>
</gene>